<reference evidence="1" key="1">
    <citation type="submission" date="2019-11" db="EMBL/GenBank/DDBJ databases">
        <title>Nori genome reveals adaptations in red seaweeds to the harsh intertidal environment.</title>
        <authorList>
            <person name="Wang D."/>
            <person name="Mao Y."/>
        </authorList>
    </citation>
    <scope>NUCLEOTIDE SEQUENCE</scope>
    <source>
        <tissue evidence="1">Gametophyte</tissue>
    </source>
</reference>
<organism evidence="1 2">
    <name type="scientific">Pyropia yezoensis</name>
    <name type="common">Susabi-nori</name>
    <name type="synonym">Porphyra yezoensis</name>
    <dbReference type="NCBI Taxonomy" id="2788"/>
    <lineage>
        <taxon>Eukaryota</taxon>
        <taxon>Rhodophyta</taxon>
        <taxon>Bangiophyceae</taxon>
        <taxon>Bangiales</taxon>
        <taxon>Bangiaceae</taxon>
        <taxon>Pyropia</taxon>
    </lineage>
</organism>
<name>A0ACC3BRX2_PYRYE</name>
<gene>
    <name evidence="1" type="ORF">I4F81_002932</name>
</gene>
<dbReference type="EMBL" id="CM020618">
    <property type="protein sequence ID" value="KAK1860343.1"/>
    <property type="molecule type" value="Genomic_DNA"/>
</dbReference>
<evidence type="ECO:0000313" key="1">
    <source>
        <dbReference type="EMBL" id="KAK1860343.1"/>
    </source>
</evidence>
<proteinExistence type="predicted"/>
<comment type="caution">
    <text evidence="1">The sequence shown here is derived from an EMBL/GenBank/DDBJ whole genome shotgun (WGS) entry which is preliminary data.</text>
</comment>
<protein>
    <submittedName>
        <fullName evidence="1">Uncharacterized protein</fullName>
    </submittedName>
</protein>
<dbReference type="Proteomes" id="UP000798662">
    <property type="component" value="Chromosome 1"/>
</dbReference>
<accession>A0ACC3BRX2</accession>
<evidence type="ECO:0000313" key="2">
    <source>
        <dbReference type="Proteomes" id="UP000798662"/>
    </source>
</evidence>
<keyword evidence="2" id="KW-1185">Reference proteome</keyword>
<sequence length="667" mass="63170">MGAPPVPAVAGGGVTSDAAAFGDVVVSPAGSTTGSGVIGGSSGGNIGGRTGSGGGGGGGGGGGPGKGPSGGRPSLPAPHHAAHPPPPLTAMGGGDAPPPAPPEGAADGAHPPPYPLGRLLALAGGLGGIQLAWAVQIGYVTKALLQLGMPPAAVSYAWLAGPIAGIVVQPLVGAASDRCASPYGRRRPFIVAGAAITAVCLLTFSHARELGIAAGDAATSDEGGVDGGGGAAHHPRGLAIGVVTFWALDFAINGAMGPLRALLMDVVPPSQQGAGNAAFAFMTGLGNFGGNTLGSLRLGAVAPAAWALTDMQALYGLAAVVLIVSVAVCVVATPEVPLGEGGGGRRPAAVLPEGGGGGGGGHDGYAPLRSAPTAAADAAGGPSVAATAAASGGLSGSAPPGGDAPASAPVAAGTWATLAAAARTAPFPFWRLFGVQCLTWTAWFALFIYATSWVGGDVVGGVAAAPPGTPLRAAYDRGVRWGNGGLAAQAVVSIAYAAALPALLRWGGAPAVYAGGHLVLGGALLGMMALGAGAADRAAAVAAATAAAGGTAVAAGSDSLTARAAGAVALLAATGIPWATTMTVPWALMGAAVARSAAAAGEPAEAGVYATLFNLSQCFPEVAVSLVSALLVRGGASQGQVLGAAGVVALGGAVAIIACPLVRRGRG</sequence>